<dbReference type="OrthoDB" id="2669721at2759"/>
<reference evidence="1 2" key="1">
    <citation type="submission" date="2016-03" db="EMBL/GenBank/DDBJ databases">
        <title>Whole genome sequencing of Grifola frondosa 9006-11.</title>
        <authorList>
            <person name="Min B."/>
            <person name="Park H."/>
            <person name="Kim J.-G."/>
            <person name="Cho H."/>
            <person name="Oh Y.-L."/>
            <person name="Kong W.-S."/>
            <person name="Choi I.-G."/>
        </authorList>
    </citation>
    <scope>NUCLEOTIDE SEQUENCE [LARGE SCALE GENOMIC DNA]</scope>
    <source>
        <strain evidence="1 2">9006-11</strain>
    </source>
</reference>
<dbReference type="AlphaFoldDB" id="A0A1C7MEF4"/>
<keyword evidence="2" id="KW-1185">Reference proteome</keyword>
<comment type="caution">
    <text evidence="1">The sequence shown here is derived from an EMBL/GenBank/DDBJ whole genome shotgun (WGS) entry which is preliminary data.</text>
</comment>
<dbReference type="Proteomes" id="UP000092993">
    <property type="component" value="Unassembled WGS sequence"/>
</dbReference>
<sequence length="904" mass="102175">MAHTREMWVPYLQRRALVREREAEENNRRNLEQIFRASIDSDRASQGYHSDENVQHVSPEHVIMDVDLEEETEQEPEGGAERNEDDQMYELSGPVEELDADPGSELVQQQAEHDEELTIDRIFDEGNTSEPVFGNDVEEIVAEMGDMQVIDEEAYIVHEARAEKIQAEMVDSKVEDIRIANEFIRRLQTAKLATSGIPKDDLERLLHPEESPLVIDDLVLRLSLDIFLAVDCASQQTYTDIRDALLRFNPTLEILTYDAIKSKVKELSGVYSLPTHQCVNTCIAFTGPFEELDKCPMCGEARYDPLQPGKQAPRRVFHTILLGPQIQALRRTPQGALEARYRAAVTAKALEEMAPKDDPEPKGFLDEYGDIHHGLDILEATYLDKINENDFTNEGLPVWDAIDRAISVKHPVVAVATADGPGMALISGMRGRRKDGGTHYYPAALKPSDQNVPGSNHDDYNLHAIPERTSETTARYNQNLIYVSQASTNVEYNRRRFVTGISRPSIFSGLNPRYRLPIPAMFPGDLMHLASLNITDLMTSLWRGTLSCDKDDDIATWDFAVFRDPTVWAIHGQEVAMATPYLPGSFDRPPRNPVEKINSGYKAIEFLNWVYGLAPALLYGILPFKYWRHLCKLVQGIRLIHQHVITSNQLKLIKSIFVEFIWDFETLYYQRKGSRIHFCRPSLHALSHLADQVQRVGPPVYTTQFPMERFIGDIGTQVNALKAMIPELDPTRGLPYLPYGCKDLGNGYVLLRAKDPKYRSVSPEEAVVMRELFPQATPDYSIWSYILRRDSVLLSSTIKTDEAPHQLAMVSLFSDPDQFLAEASYGVILSCVRRTDEHRLVAIDVRDIKAVVAMVPHTVERALAANTYYHGNIPVPGSQRYFVVEKLGLEVASLAGVIETTDDD</sequence>
<dbReference type="STRING" id="5627.A0A1C7MEF4"/>
<accession>A0A1C7MEF4</accession>
<dbReference type="PANTHER" id="PTHR46579:SF1">
    <property type="entry name" value="F5_8 TYPE C DOMAIN-CONTAINING PROTEIN"/>
    <property type="match status" value="1"/>
</dbReference>
<evidence type="ECO:0000313" key="2">
    <source>
        <dbReference type="Proteomes" id="UP000092993"/>
    </source>
</evidence>
<dbReference type="EMBL" id="LUGG01000005">
    <property type="protein sequence ID" value="OBZ74776.1"/>
    <property type="molecule type" value="Genomic_DNA"/>
</dbReference>
<evidence type="ECO:0000313" key="1">
    <source>
        <dbReference type="EMBL" id="OBZ74776.1"/>
    </source>
</evidence>
<evidence type="ECO:0008006" key="3">
    <source>
        <dbReference type="Google" id="ProtNLM"/>
    </source>
</evidence>
<name>A0A1C7MEF4_GRIFR</name>
<dbReference type="PANTHER" id="PTHR46579">
    <property type="entry name" value="F5/8 TYPE C DOMAIN-CONTAINING PROTEIN-RELATED"/>
    <property type="match status" value="1"/>
</dbReference>
<gene>
    <name evidence="1" type="ORF">A0H81_05489</name>
</gene>
<proteinExistence type="predicted"/>
<protein>
    <recommendedName>
        <fullName evidence="3">Transposase family Tnp2 protein</fullName>
    </recommendedName>
</protein>
<organism evidence="1 2">
    <name type="scientific">Grifola frondosa</name>
    <name type="common">Maitake</name>
    <name type="synonym">Polyporus frondosus</name>
    <dbReference type="NCBI Taxonomy" id="5627"/>
    <lineage>
        <taxon>Eukaryota</taxon>
        <taxon>Fungi</taxon>
        <taxon>Dikarya</taxon>
        <taxon>Basidiomycota</taxon>
        <taxon>Agaricomycotina</taxon>
        <taxon>Agaricomycetes</taxon>
        <taxon>Polyporales</taxon>
        <taxon>Grifolaceae</taxon>
        <taxon>Grifola</taxon>
    </lineage>
</organism>